<evidence type="ECO:0000313" key="3">
    <source>
        <dbReference type="EMBL" id="CAJ53943.1"/>
    </source>
</evidence>
<dbReference type="Pfam" id="PF10066">
    <property type="entry name" value="DUF2304"/>
    <property type="match status" value="1"/>
</dbReference>
<organism evidence="3 4">
    <name type="scientific">Lawsonia intracellularis (strain PHE/MN1-00)</name>
    <dbReference type="NCBI Taxonomy" id="363253"/>
    <lineage>
        <taxon>Bacteria</taxon>
        <taxon>Pseudomonadati</taxon>
        <taxon>Thermodesulfobacteriota</taxon>
        <taxon>Desulfovibrionia</taxon>
        <taxon>Desulfovibrionales</taxon>
        <taxon>Desulfovibrionaceae</taxon>
        <taxon>Lawsonia</taxon>
    </lineage>
</organism>
<dbReference type="AlphaFoldDB" id="Q1MP14"/>
<keyword evidence="4" id="KW-1185">Reference proteome</keyword>
<proteinExistence type="predicted"/>
<accession>Q1MP14</accession>
<feature type="coiled-coil region" evidence="1">
    <location>
        <begin position="96"/>
        <end position="123"/>
    </location>
</feature>
<keyword evidence="2" id="KW-0812">Transmembrane</keyword>
<gene>
    <name evidence="3" type="ordered locus">LIA020</name>
</gene>
<dbReference type="KEGG" id="lip:LIA020"/>
<feature type="transmembrane region" description="Helical" evidence="2">
    <location>
        <begin position="66"/>
        <end position="87"/>
    </location>
</feature>
<dbReference type="HOGENOM" id="CLU_134280_1_1_7"/>
<dbReference type="Proteomes" id="UP000002430">
    <property type="component" value="Plasmid 1"/>
</dbReference>
<sequence length="124" mass="14822">MPLLHITIVFLLGIIFFFTLFSLIKNGMLRERYALLWFCITISIFCIPFLYNIAEWLWIHISFPSPTVTLIMFTLFLFMLICLQLSVSVSHGWRHKKLLMQEVTFLKLRIQELEDSLKRKDEHV</sequence>
<keyword evidence="2" id="KW-1133">Transmembrane helix</keyword>
<dbReference type="EMBL" id="AM180253">
    <property type="protein sequence ID" value="CAJ53943.1"/>
    <property type="molecule type" value="Genomic_DNA"/>
</dbReference>
<dbReference type="InterPro" id="IPR019277">
    <property type="entry name" value="DUF2304"/>
</dbReference>
<protein>
    <submittedName>
        <fullName evidence="3">NA</fullName>
    </submittedName>
</protein>
<feature type="transmembrane region" description="Helical" evidence="2">
    <location>
        <begin position="35"/>
        <end position="54"/>
    </location>
</feature>
<evidence type="ECO:0000256" key="1">
    <source>
        <dbReference type="SAM" id="Coils"/>
    </source>
</evidence>
<feature type="transmembrane region" description="Helical" evidence="2">
    <location>
        <begin position="6"/>
        <end position="23"/>
    </location>
</feature>
<keyword evidence="2" id="KW-0472">Membrane</keyword>
<name>Q1MP14_LAWIP</name>
<reference evidence="3 4" key="1">
    <citation type="submission" date="2005-11" db="EMBL/GenBank/DDBJ databases">
        <title>The complete genome sequence of Lawsonia intracellularis: the causative agent of proliferative enteropathy.</title>
        <authorList>
            <person name="Kaur K."/>
            <person name="Zhang Q."/>
            <person name="Beckler D."/>
            <person name="Munir S."/>
            <person name="Li L."/>
            <person name="Kinsley K."/>
            <person name="Herron L."/>
            <person name="Peterson A."/>
            <person name="May B."/>
            <person name="Singh S."/>
            <person name="Gebhart C."/>
            <person name="Kapur V."/>
        </authorList>
    </citation>
    <scope>NUCLEOTIDE SEQUENCE [LARGE SCALE GENOMIC DNA]</scope>
    <source>
        <strain evidence="3 4">PHE/MN1-00</strain>
        <plasmid evidence="4">pLaw1</plasmid>
    </source>
</reference>
<geneLocation type="plasmid" evidence="4">
    <name>pLaw1</name>
</geneLocation>
<keyword evidence="1" id="KW-0175">Coiled coil</keyword>
<evidence type="ECO:0000313" key="4">
    <source>
        <dbReference type="Proteomes" id="UP000002430"/>
    </source>
</evidence>
<evidence type="ECO:0000256" key="2">
    <source>
        <dbReference type="SAM" id="Phobius"/>
    </source>
</evidence>
<keyword evidence="3" id="KW-0614">Plasmid</keyword>
<dbReference type="RefSeq" id="WP_011527286.1">
    <property type="nucleotide sequence ID" value="NC_008012.1"/>
</dbReference>